<name>A0AAV9Z9U5_9AGAR</name>
<sequence>MRAAYGRGTIGMLGYDGFSSNCERNEITVSIAMMPRVVKKTTITDHPWSPSQDKALKIDVVRADGNAITLAMREWLQHYNAPQQPLPPRPPQYHQQRLADLYARLTEKQQKSKRQVDIIPSHRTPPPILAHKHYDKKRAALYGRLARRRQRQIQLVELDNLRKRAMAASARHWPPSRSQPHHPDNIALEAARRREDAERAAEEEARRAAQATQRRAEVEERVALLVERREAGRRRLGKFFL</sequence>
<comment type="caution">
    <text evidence="2">The sequence shown here is derived from an EMBL/GenBank/DDBJ whole genome shotgun (WGS) entry which is preliminary data.</text>
</comment>
<protein>
    <submittedName>
        <fullName evidence="2">Uncharacterized protein</fullName>
    </submittedName>
</protein>
<proteinExistence type="predicted"/>
<accession>A0AAV9Z9U5</accession>
<dbReference type="AlphaFoldDB" id="A0AAV9Z9U5"/>
<dbReference type="EMBL" id="JAWWNJ010000183">
    <property type="protein sequence ID" value="KAK6974478.1"/>
    <property type="molecule type" value="Genomic_DNA"/>
</dbReference>
<organism evidence="2 3">
    <name type="scientific">Favolaschia claudopus</name>
    <dbReference type="NCBI Taxonomy" id="2862362"/>
    <lineage>
        <taxon>Eukaryota</taxon>
        <taxon>Fungi</taxon>
        <taxon>Dikarya</taxon>
        <taxon>Basidiomycota</taxon>
        <taxon>Agaricomycotina</taxon>
        <taxon>Agaricomycetes</taxon>
        <taxon>Agaricomycetidae</taxon>
        <taxon>Agaricales</taxon>
        <taxon>Marasmiineae</taxon>
        <taxon>Mycenaceae</taxon>
        <taxon>Favolaschia</taxon>
    </lineage>
</organism>
<reference evidence="2 3" key="1">
    <citation type="journal article" date="2024" name="J Genomics">
        <title>Draft genome sequencing and assembly of Favolaschia claudopus CIRM-BRFM 2984 isolated from oak limbs.</title>
        <authorList>
            <person name="Navarro D."/>
            <person name="Drula E."/>
            <person name="Chaduli D."/>
            <person name="Cazenave R."/>
            <person name="Ahrendt S."/>
            <person name="Wang J."/>
            <person name="Lipzen A."/>
            <person name="Daum C."/>
            <person name="Barry K."/>
            <person name="Grigoriev I.V."/>
            <person name="Favel A."/>
            <person name="Rosso M.N."/>
            <person name="Martin F."/>
        </authorList>
    </citation>
    <scope>NUCLEOTIDE SEQUENCE [LARGE SCALE GENOMIC DNA]</scope>
    <source>
        <strain evidence="2 3">CIRM-BRFM 2984</strain>
    </source>
</reference>
<feature type="region of interest" description="Disordered" evidence="1">
    <location>
        <begin position="110"/>
        <end position="129"/>
    </location>
</feature>
<evidence type="ECO:0000256" key="1">
    <source>
        <dbReference type="SAM" id="MobiDB-lite"/>
    </source>
</evidence>
<gene>
    <name evidence="2" type="ORF">R3P38DRAFT_3239326</name>
</gene>
<evidence type="ECO:0000313" key="3">
    <source>
        <dbReference type="Proteomes" id="UP001362999"/>
    </source>
</evidence>
<feature type="compositionally biased region" description="Basic and acidic residues" evidence="1">
    <location>
        <begin position="192"/>
        <end position="207"/>
    </location>
</feature>
<keyword evidence="3" id="KW-1185">Reference proteome</keyword>
<feature type="region of interest" description="Disordered" evidence="1">
    <location>
        <begin position="192"/>
        <end position="215"/>
    </location>
</feature>
<evidence type="ECO:0000313" key="2">
    <source>
        <dbReference type="EMBL" id="KAK6974478.1"/>
    </source>
</evidence>
<dbReference type="Proteomes" id="UP001362999">
    <property type="component" value="Unassembled WGS sequence"/>
</dbReference>